<accession>A0A0F9TJJ8</accession>
<sequence>MKSKARSGAKFEAELIKAKKPRTRLLVMRVPGGVMAVKLIPKEK</sequence>
<organism evidence="1">
    <name type="scientific">marine sediment metagenome</name>
    <dbReference type="NCBI Taxonomy" id="412755"/>
    <lineage>
        <taxon>unclassified sequences</taxon>
        <taxon>metagenomes</taxon>
        <taxon>ecological metagenomes</taxon>
    </lineage>
</organism>
<protein>
    <submittedName>
        <fullName evidence="1">Uncharacterized protein</fullName>
    </submittedName>
</protein>
<comment type="caution">
    <text evidence="1">The sequence shown here is derived from an EMBL/GenBank/DDBJ whole genome shotgun (WGS) entry which is preliminary data.</text>
</comment>
<evidence type="ECO:0000313" key="1">
    <source>
        <dbReference type="EMBL" id="KKN41618.1"/>
    </source>
</evidence>
<dbReference type="AlphaFoldDB" id="A0A0F9TJJ8"/>
<proteinExistence type="predicted"/>
<dbReference type="EMBL" id="LAZR01001637">
    <property type="protein sequence ID" value="KKN41618.1"/>
    <property type="molecule type" value="Genomic_DNA"/>
</dbReference>
<name>A0A0F9TJJ8_9ZZZZ</name>
<reference evidence="1" key="1">
    <citation type="journal article" date="2015" name="Nature">
        <title>Complex archaea that bridge the gap between prokaryotes and eukaryotes.</title>
        <authorList>
            <person name="Spang A."/>
            <person name="Saw J.H."/>
            <person name="Jorgensen S.L."/>
            <person name="Zaremba-Niedzwiedzka K."/>
            <person name="Martijn J."/>
            <person name="Lind A.E."/>
            <person name="van Eijk R."/>
            <person name="Schleper C."/>
            <person name="Guy L."/>
            <person name="Ettema T.J."/>
        </authorList>
    </citation>
    <scope>NUCLEOTIDE SEQUENCE</scope>
</reference>
<gene>
    <name evidence="1" type="ORF">LCGC14_0721510</name>
</gene>